<accession>A0A426YZ51</accession>
<proteinExistence type="predicted"/>
<protein>
    <submittedName>
        <fullName evidence="1">Uncharacterized protein</fullName>
    </submittedName>
</protein>
<organism evidence="1 2">
    <name type="scientific">Ensete ventricosum</name>
    <name type="common">Abyssinian banana</name>
    <name type="synonym">Musa ensete</name>
    <dbReference type="NCBI Taxonomy" id="4639"/>
    <lineage>
        <taxon>Eukaryota</taxon>
        <taxon>Viridiplantae</taxon>
        <taxon>Streptophyta</taxon>
        <taxon>Embryophyta</taxon>
        <taxon>Tracheophyta</taxon>
        <taxon>Spermatophyta</taxon>
        <taxon>Magnoliopsida</taxon>
        <taxon>Liliopsida</taxon>
        <taxon>Zingiberales</taxon>
        <taxon>Musaceae</taxon>
        <taxon>Ensete</taxon>
    </lineage>
</organism>
<dbReference type="Proteomes" id="UP000287651">
    <property type="component" value="Unassembled WGS sequence"/>
</dbReference>
<sequence length="135" mass="15310">MRRCLGGGWFSAFTTGWVRPVSEERKRKGSWCGGGGAMVLSSIGSWRVLVDARSPRGCGHPCTFFGLPAGATWRTQVREESTWKTSFRVLDPLDTDSSRFSMVLKNKQQLFMTIAIDYKECTRAQHDRLRVFSRI</sequence>
<gene>
    <name evidence="1" type="ORF">B296_00032943</name>
</gene>
<evidence type="ECO:0000313" key="2">
    <source>
        <dbReference type="Proteomes" id="UP000287651"/>
    </source>
</evidence>
<dbReference type="EMBL" id="AMZH03009369">
    <property type="protein sequence ID" value="RRT57006.1"/>
    <property type="molecule type" value="Genomic_DNA"/>
</dbReference>
<reference evidence="1 2" key="1">
    <citation type="journal article" date="2014" name="Agronomy (Basel)">
        <title>A Draft Genome Sequence for Ensete ventricosum, the Drought-Tolerant Tree Against Hunger.</title>
        <authorList>
            <person name="Harrison J."/>
            <person name="Moore K.A."/>
            <person name="Paszkiewicz K."/>
            <person name="Jones T."/>
            <person name="Grant M."/>
            <person name="Ambacheew D."/>
            <person name="Muzemil S."/>
            <person name="Studholme D.J."/>
        </authorList>
    </citation>
    <scope>NUCLEOTIDE SEQUENCE [LARGE SCALE GENOMIC DNA]</scope>
</reference>
<name>A0A426YZ51_ENSVE</name>
<evidence type="ECO:0000313" key="1">
    <source>
        <dbReference type="EMBL" id="RRT57006.1"/>
    </source>
</evidence>
<comment type="caution">
    <text evidence="1">The sequence shown here is derived from an EMBL/GenBank/DDBJ whole genome shotgun (WGS) entry which is preliminary data.</text>
</comment>
<dbReference type="AlphaFoldDB" id="A0A426YZ51"/>